<keyword evidence="1" id="KW-0175">Coiled coil</keyword>
<dbReference type="Gene3D" id="1.10.287.4300">
    <property type="entry name" value="Stage III sporulation protein AH-like"/>
    <property type="match status" value="1"/>
</dbReference>
<evidence type="ECO:0000313" key="2">
    <source>
        <dbReference type="EMBL" id="MBW6410945.1"/>
    </source>
</evidence>
<proteinExistence type="predicted"/>
<sequence>MKRKQLGIIFTLLALILCVGVLAAKLNNGGLNDPTDLSAVLSTENVIGNTTEETSEVADASEDQATLNQNESFFKVRSEREQNDSVTIQNLKATIDDANTSKERKDEANKELIKKTVTQDKQARIELNIKNKGYEDALCMLDDKKATVIVKCQNGIEEKDSVAIQEIVQNVSNIKDVIIQVEK</sequence>
<dbReference type="Pfam" id="PF12685">
    <property type="entry name" value="SpoIIIAH"/>
    <property type="match status" value="1"/>
</dbReference>
<dbReference type="RefSeq" id="WP_219780411.1">
    <property type="nucleotide sequence ID" value="NZ_JAHXPT010000010.1"/>
</dbReference>
<dbReference type="InterPro" id="IPR024232">
    <property type="entry name" value="SpoIIIAH"/>
</dbReference>
<comment type="caution">
    <text evidence="2">The sequence shown here is derived from an EMBL/GenBank/DDBJ whole genome shotgun (WGS) entry which is preliminary data.</text>
</comment>
<keyword evidence="3" id="KW-1185">Reference proteome</keyword>
<dbReference type="Proteomes" id="UP001519921">
    <property type="component" value="Unassembled WGS sequence"/>
</dbReference>
<gene>
    <name evidence="2" type="ORF">KYD98_12645</name>
</gene>
<dbReference type="EMBL" id="JAHXPT010000010">
    <property type="protein sequence ID" value="MBW6410945.1"/>
    <property type="molecule type" value="Genomic_DNA"/>
</dbReference>
<evidence type="ECO:0000256" key="1">
    <source>
        <dbReference type="SAM" id="Coils"/>
    </source>
</evidence>
<name>A0ABS7AQJ8_9CLOT</name>
<feature type="coiled-coil region" evidence="1">
    <location>
        <begin position="88"/>
        <end position="115"/>
    </location>
</feature>
<organism evidence="2 3">
    <name type="scientific">Clostridium weizhouense</name>
    <dbReference type="NCBI Taxonomy" id="2859781"/>
    <lineage>
        <taxon>Bacteria</taxon>
        <taxon>Bacillati</taxon>
        <taxon>Bacillota</taxon>
        <taxon>Clostridia</taxon>
        <taxon>Eubacteriales</taxon>
        <taxon>Clostridiaceae</taxon>
        <taxon>Clostridium</taxon>
    </lineage>
</organism>
<dbReference type="InterPro" id="IPR038503">
    <property type="entry name" value="SpoIIIAH_sf"/>
</dbReference>
<reference evidence="2 3" key="1">
    <citation type="submission" date="2021-07" db="EMBL/GenBank/DDBJ databases">
        <title>Clostridium weizhouense sp. nov., an anaerobic bacterium isolated from activated sludge of Petroleum wastewater.</title>
        <authorList>
            <person name="Li Q."/>
        </authorList>
    </citation>
    <scope>NUCLEOTIDE SEQUENCE [LARGE SCALE GENOMIC DNA]</scope>
    <source>
        <strain evidence="2 3">YB-6</strain>
    </source>
</reference>
<accession>A0ABS7AQJ8</accession>
<protein>
    <submittedName>
        <fullName evidence="2">SpoIIIAH-like family protein</fullName>
    </submittedName>
</protein>
<evidence type="ECO:0000313" key="3">
    <source>
        <dbReference type="Proteomes" id="UP001519921"/>
    </source>
</evidence>